<reference evidence="1 5" key="1">
    <citation type="submission" date="2024-01" db="EMBL/GenBank/DDBJ databases">
        <title>The genomes of 5 underutilized Papilionoideae crops provide insights into root nodulation and disease resistanc.</title>
        <authorList>
            <person name="Jiang F."/>
        </authorList>
    </citation>
    <scope>NUCLEOTIDE SEQUENCE [LARGE SCALE GENOMIC DNA]</scope>
    <source>
        <strain evidence="1">LVBAO_FW01</strain>
        <tissue evidence="1">Leaves</tissue>
    </source>
</reference>
<dbReference type="EMBL" id="JAYMYQ010000023">
    <property type="protein sequence ID" value="KAK7298917.1"/>
    <property type="molecule type" value="Genomic_DNA"/>
</dbReference>
<comment type="caution">
    <text evidence="1">The sequence shown here is derived from an EMBL/GenBank/DDBJ whole genome shotgun (WGS) entry which is preliminary data.</text>
</comment>
<keyword evidence="5" id="KW-1185">Reference proteome</keyword>
<name>A0AAN9PFV0_CANGL</name>
<organism evidence="1 5">
    <name type="scientific">Canavalia gladiata</name>
    <name type="common">Sword bean</name>
    <name type="synonym">Dolichos gladiatus</name>
    <dbReference type="NCBI Taxonomy" id="3824"/>
    <lineage>
        <taxon>Eukaryota</taxon>
        <taxon>Viridiplantae</taxon>
        <taxon>Streptophyta</taxon>
        <taxon>Embryophyta</taxon>
        <taxon>Tracheophyta</taxon>
        <taxon>Spermatophyta</taxon>
        <taxon>Magnoliopsida</taxon>
        <taxon>eudicotyledons</taxon>
        <taxon>Gunneridae</taxon>
        <taxon>Pentapetalae</taxon>
        <taxon>rosids</taxon>
        <taxon>fabids</taxon>
        <taxon>Fabales</taxon>
        <taxon>Fabaceae</taxon>
        <taxon>Papilionoideae</taxon>
        <taxon>50 kb inversion clade</taxon>
        <taxon>NPAAA clade</taxon>
        <taxon>indigoferoid/millettioid clade</taxon>
        <taxon>Phaseoleae</taxon>
        <taxon>Canavalia</taxon>
    </lineage>
</organism>
<evidence type="ECO:0000313" key="4">
    <source>
        <dbReference type="EMBL" id="KAK7298917.1"/>
    </source>
</evidence>
<dbReference type="EMBL" id="JAYMYQ010000056">
    <property type="protein sequence ID" value="KAK7296933.1"/>
    <property type="molecule type" value="Genomic_DNA"/>
</dbReference>
<dbReference type="EMBL" id="JAYMYQ010000024">
    <property type="protein sequence ID" value="KAK7298845.1"/>
    <property type="molecule type" value="Genomic_DNA"/>
</dbReference>
<dbReference type="AlphaFoldDB" id="A0AAN9PFV0"/>
<sequence length="125" mass="14120">MLLLSSSMPMPPGMEEMDFFLKVAFLSFYGIVDTVNVEFTSFVRDTMIKDIRQNGPQSYYKNYGTILIKMAVSNDRRIYELSNCQPPPSSMREDSTPARYGLALGSSSRMRCEGGNILSKKLLLL</sequence>
<accession>A0AAN9PFV0</accession>
<gene>
    <name evidence="4" type="ORF">VNO77_46238</name>
    <name evidence="3" type="ORF">VNO77_46391</name>
    <name evidence="2" type="ORF">VNO77_49254</name>
    <name evidence="1" type="ORF">VNO77_51065</name>
</gene>
<dbReference type="Proteomes" id="UP001367508">
    <property type="component" value="Unassembled WGS sequence"/>
</dbReference>
<evidence type="ECO:0000313" key="1">
    <source>
        <dbReference type="EMBL" id="KAK7295939.1"/>
    </source>
</evidence>
<proteinExistence type="predicted"/>
<dbReference type="EMBL" id="JAYMYQ010000096">
    <property type="protein sequence ID" value="KAK7295939.1"/>
    <property type="molecule type" value="Genomic_DNA"/>
</dbReference>
<protein>
    <submittedName>
        <fullName evidence="1">Uncharacterized protein</fullName>
    </submittedName>
</protein>
<evidence type="ECO:0000313" key="3">
    <source>
        <dbReference type="EMBL" id="KAK7298845.1"/>
    </source>
</evidence>
<evidence type="ECO:0000313" key="2">
    <source>
        <dbReference type="EMBL" id="KAK7296933.1"/>
    </source>
</evidence>
<evidence type="ECO:0000313" key="5">
    <source>
        <dbReference type="Proteomes" id="UP001367508"/>
    </source>
</evidence>